<dbReference type="InterPro" id="IPR051056">
    <property type="entry name" value="Glycosyl_Hydrolase_73"/>
</dbReference>
<dbReference type="Gene3D" id="4.10.80.30">
    <property type="entry name" value="DNA polymerase, domain 6"/>
    <property type="match status" value="1"/>
</dbReference>
<comment type="caution">
    <text evidence="4">The sequence shown here is derived from an EMBL/GenBank/DDBJ whole genome shotgun (WGS) entry which is preliminary data.</text>
</comment>
<proteinExistence type="inferred from homology"/>
<keyword evidence="2" id="KW-0378">Hydrolase</keyword>
<evidence type="ECO:0000313" key="4">
    <source>
        <dbReference type="EMBL" id="KRK12501.1"/>
    </source>
</evidence>
<dbReference type="PRINTS" id="PR01002">
    <property type="entry name" value="FLGFLGJ"/>
</dbReference>
<dbReference type="Gene3D" id="1.10.530.10">
    <property type="match status" value="1"/>
</dbReference>
<feature type="domain" description="Mannosyl-glycoprotein endo-beta-N-acetylglucosamidase-like" evidence="3">
    <location>
        <begin position="52"/>
        <end position="210"/>
    </location>
</feature>
<dbReference type="GO" id="GO:0004040">
    <property type="term" value="F:amidase activity"/>
    <property type="evidence" value="ECO:0007669"/>
    <property type="project" value="InterPro"/>
</dbReference>
<reference evidence="4 5" key="1">
    <citation type="journal article" date="2015" name="Genome Announc.">
        <title>Expanding the biotechnology potential of lactobacilli through comparative genomics of 213 strains and associated genera.</title>
        <authorList>
            <person name="Sun Z."/>
            <person name="Harris H.M."/>
            <person name="McCann A."/>
            <person name="Guo C."/>
            <person name="Argimon S."/>
            <person name="Zhang W."/>
            <person name="Yang X."/>
            <person name="Jeffery I.B."/>
            <person name="Cooney J.C."/>
            <person name="Kagawa T.F."/>
            <person name="Liu W."/>
            <person name="Song Y."/>
            <person name="Salvetti E."/>
            <person name="Wrobel A."/>
            <person name="Rasinkangas P."/>
            <person name="Parkhill J."/>
            <person name="Rea M.C."/>
            <person name="O'Sullivan O."/>
            <person name="Ritari J."/>
            <person name="Douillard F.P."/>
            <person name="Paul Ross R."/>
            <person name="Yang R."/>
            <person name="Briner A.E."/>
            <person name="Felis G.E."/>
            <person name="de Vos W.M."/>
            <person name="Barrangou R."/>
            <person name="Klaenhammer T.R."/>
            <person name="Caufield P.W."/>
            <person name="Cui Y."/>
            <person name="Zhang H."/>
            <person name="O'Toole P.W."/>
        </authorList>
    </citation>
    <scope>NUCLEOTIDE SEQUENCE [LARGE SCALE GENOMIC DNA]</scope>
    <source>
        <strain evidence="4 5">DSM 20178</strain>
    </source>
</reference>
<dbReference type="EMBL" id="AZCT01000006">
    <property type="protein sequence ID" value="KRK12501.1"/>
    <property type="molecule type" value="Genomic_DNA"/>
</dbReference>
<dbReference type="PANTHER" id="PTHR33308:SF10">
    <property type="entry name" value="EXO-GLUCOSAMINIDASE LYTG"/>
    <property type="match status" value="1"/>
</dbReference>
<name>A0A0R1ET69_LACZE</name>
<dbReference type="RefSeq" id="WP_010488967.1">
    <property type="nucleotide sequence ID" value="NZ_AZCT01000006.1"/>
</dbReference>
<accession>A0A0R1ET69</accession>
<evidence type="ECO:0000256" key="2">
    <source>
        <dbReference type="ARBA" id="ARBA00022801"/>
    </source>
</evidence>
<dbReference type="PANTHER" id="PTHR33308">
    <property type="entry name" value="PEPTIDOGLYCAN HYDROLASE FLGJ"/>
    <property type="match status" value="1"/>
</dbReference>
<dbReference type="SMART" id="SM00047">
    <property type="entry name" value="LYZ2"/>
    <property type="match status" value="1"/>
</dbReference>
<evidence type="ECO:0000256" key="1">
    <source>
        <dbReference type="ARBA" id="ARBA00010266"/>
    </source>
</evidence>
<dbReference type="Proteomes" id="UP000051984">
    <property type="component" value="Unassembled WGS sequence"/>
</dbReference>
<dbReference type="eggNOG" id="COG1705">
    <property type="taxonomic scope" value="Bacteria"/>
</dbReference>
<dbReference type="InterPro" id="IPR002901">
    <property type="entry name" value="MGlyc_endo_b_GlcNAc-like_dom"/>
</dbReference>
<sequence length="211" mass="23782">MAKKRRRFTLKKIPLAAWLVLAFFAVGATLVVGSYWSQRQAEVSQQQAIIDKKAAEKAKKEAFIKRLAPTAQAMQKQYGVLTSITLAQAILESDWGTSTLAKDYHNLFGIKGTNPANTKVLRTKEYVNDKWITVDGRFRVYSDDTASIRDHALLFVNGTDWNPQQYATVRAAKDYKSAASALQTDGYATDPDYPQKLIHLIETWNLTQYDS</sequence>
<gene>
    <name evidence="4" type="ORF">FD51_GL002629</name>
</gene>
<comment type="similarity">
    <text evidence="1">Belongs to the glycosyl hydrolase 73 family.</text>
</comment>
<protein>
    <submittedName>
        <fullName evidence="4">N-acetylmuramidase</fullName>
    </submittedName>
</protein>
<evidence type="ECO:0000313" key="5">
    <source>
        <dbReference type="Proteomes" id="UP000051984"/>
    </source>
</evidence>
<dbReference type="AlphaFoldDB" id="A0A0R1ET69"/>
<dbReference type="PATRIC" id="fig|1423816.3.peg.2735"/>
<evidence type="ECO:0000259" key="3">
    <source>
        <dbReference type="SMART" id="SM00047"/>
    </source>
</evidence>
<organism evidence="4 5">
    <name type="scientific">Lacticaseibacillus zeae DSM 20178 = KCTC 3804</name>
    <dbReference type="NCBI Taxonomy" id="1423816"/>
    <lineage>
        <taxon>Bacteria</taxon>
        <taxon>Bacillati</taxon>
        <taxon>Bacillota</taxon>
        <taxon>Bacilli</taxon>
        <taxon>Lactobacillales</taxon>
        <taxon>Lactobacillaceae</taxon>
        <taxon>Lacticaseibacillus</taxon>
    </lineage>
</organism>
<dbReference type="Pfam" id="PF01832">
    <property type="entry name" value="Glucosaminidase"/>
    <property type="match status" value="1"/>
</dbReference>